<dbReference type="InterPro" id="IPR050469">
    <property type="entry name" value="Diguanylate_Cyclase"/>
</dbReference>
<dbReference type="EMBL" id="PYAT01000006">
    <property type="protein sequence ID" value="PSL40108.1"/>
    <property type="molecule type" value="Genomic_DNA"/>
</dbReference>
<dbReference type="FunFam" id="3.30.70.270:FF:000001">
    <property type="entry name" value="Diguanylate cyclase domain protein"/>
    <property type="match status" value="1"/>
</dbReference>
<dbReference type="InterPro" id="IPR000700">
    <property type="entry name" value="PAS-assoc_C"/>
</dbReference>
<protein>
    <submittedName>
        <fullName evidence="4">Diguanylate cyclase (GGDEF)-like protein</fullName>
    </submittedName>
</protein>
<feature type="domain" description="PAC" evidence="2">
    <location>
        <begin position="297"/>
        <end position="350"/>
    </location>
</feature>
<dbReference type="SMART" id="SM00267">
    <property type="entry name" value="GGDEF"/>
    <property type="match status" value="1"/>
</dbReference>
<dbReference type="CDD" id="cd00130">
    <property type="entry name" value="PAS"/>
    <property type="match status" value="1"/>
</dbReference>
<feature type="transmembrane region" description="Helical" evidence="1">
    <location>
        <begin position="7"/>
        <end position="28"/>
    </location>
</feature>
<dbReference type="InterPro" id="IPR000160">
    <property type="entry name" value="GGDEF_dom"/>
</dbReference>
<dbReference type="PANTHER" id="PTHR45138">
    <property type="entry name" value="REGULATORY COMPONENTS OF SENSORY TRANSDUCTION SYSTEM"/>
    <property type="match status" value="1"/>
</dbReference>
<dbReference type="SUPFAM" id="SSF55785">
    <property type="entry name" value="PYP-like sensor domain (PAS domain)"/>
    <property type="match status" value="1"/>
</dbReference>
<proteinExistence type="predicted"/>
<dbReference type="InterPro" id="IPR043128">
    <property type="entry name" value="Rev_trsase/Diguanyl_cyclase"/>
</dbReference>
<sequence length="524" mass="58794">MDFLPELIMYILIVSIGGMISLFLSIYAFLKLRDAPGGKYFILAAAMSAIFTLAYAFELASTSLDEIKFWLKIEYLALPFLPLFVLLMCFDYVGQKVKRGIRNSLFGIATLTVLMQTTNDFHHFYYTSIGLKTDTPFAIADLEGGPWFYIHSLFLYGCIGASIVILFRQLRNKNFKFQMQVLLMIAGVLVPVVASFFYVADVTPHGIDLGPVFMSVSFILHGIALLPFQMFNVAPIARDTVFESMEEGAIVLNQNNVIVDYNQAILKILPVLQKLAIGKAVGEVLSESRLLVKIILREQKCDYELYIDGKLLHFQIRFSPVLNKKDVVVGKIVTFVNVTERVEMERTLKQLASIDGLTQVFNRTFFLKKAEEVFSRLSVDGGKASVIMFDIDHFKKVNDTFGHATGDTVLSYIARMATESLREGDILGRYGGEEFVVCLPDTSIDAAQKVAEALRKEISESYLMIEGKRLDLTLSFGISEAQIDAGEFGCSIQDVMGKADQALYAAKENGRNRVELFMKQFYPI</sequence>
<dbReference type="CDD" id="cd01949">
    <property type="entry name" value="GGDEF"/>
    <property type="match status" value="1"/>
</dbReference>
<keyword evidence="1" id="KW-0812">Transmembrane</keyword>
<dbReference type="Gene3D" id="3.30.450.20">
    <property type="entry name" value="PAS domain"/>
    <property type="match status" value="1"/>
</dbReference>
<organism evidence="4 5">
    <name type="scientific">Planomicrobium soli</name>
    <dbReference type="NCBI Taxonomy" id="1176648"/>
    <lineage>
        <taxon>Bacteria</taxon>
        <taxon>Bacillati</taxon>
        <taxon>Bacillota</taxon>
        <taxon>Bacilli</taxon>
        <taxon>Bacillales</taxon>
        <taxon>Caryophanaceae</taxon>
        <taxon>Planomicrobium</taxon>
    </lineage>
</organism>
<feature type="transmembrane region" description="Helical" evidence="1">
    <location>
        <begin position="212"/>
        <end position="228"/>
    </location>
</feature>
<feature type="domain" description="GGDEF" evidence="3">
    <location>
        <begin position="382"/>
        <end position="519"/>
    </location>
</feature>
<dbReference type="GO" id="GO:0052621">
    <property type="term" value="F:diguanylate cyclase activity"/>
    <property type="evidence" value="ECO:0007669"/>
    <property type="project" value="TreeGrafter"/>
</dbReference>
<dbReference type="PROSITE" id="PS50887">
    <property type="entry name" value="GGDEF"/>
    <property type="match status" value="1"/>
</dbReference>
<dbReference type="InterPro" id="IPR035965">
    <property type="entry name" value="PAS-like_dom_sf"/>
</dbReference>
<keyword evidence="1" id="KW-1133">Transmembrane helix</keyword>
<gene>
    <name evidence="4" type="ORF">B0H99_106122</name>
</gene>
<dbReference type="InterPro" id="IPR031621">
    <property type="entry name" value="HisKA_7TM"/>
</dbReference>
<dbReference type="SUPFAM" id="SSF55073">
    <property type="entry name" value="Nucleotide cyclase"/>
    <property type="match status" value="1"/>
</dbReference>
<evidence type="ECO:0000259" key="3">
    <source>
        <dbReference type="PROSITE" id="PS50887"/>
    </source>
</evidence>
<feature type="transmembrane region" description="Helical" evidence="1">
    <location>
        <begin position="146"/>
        <end position="167"/>
    </location>
</feature>
<dbReference type="InterPro" id="IPR000014">
    <property type="entry name" value="PAS"/>
</dbReference>
<feature type="transmembrane region" description="Helical" evidence="1">
    <location>
        <begin position="105"/>
        <end position="126"/>
    </location>
</feature>
<feature type="transmembrane region" description="Helical" evidence="1">
    <location>
        <begin position="40"/>
        <end position="57"/>
    </location>
</feature>
<dbReference type="InterPro" id="IPR029787">
    <property type="entry name" value="Nucleotide_cyclase"/>
</dbReference>
<evidence type="ECO:0000259" key="2">
    <source>
        <dbReference type="PROSITE" id="PS50113"/>
    </source>
</evidence>
<dbReference type="Proteomes" id="UP000242682">
    <property type="component" value="Unassembled WGS sequence"/>
</dbReference>
<reference evidence="4 5" key="1">
    <citation type="submission" date="2018-03" db="EMBL/GenBank/DDBJ databases">
        <title>Genomic Encyclopedia of Type Strains, Phase III (KMG-III): the genomes of soil and plant-associated and newly described type strains.</title>
        <authorList>
            <person name="Whitman W."/>
        </authorList>
    </citation>
    <scope>NUCLEOTIDE SEQUENCE [LARGE SCALE GENOMIC DNA]</scope>
    <source>
        <strain evidence="4 5">CGMCC 1.12259</strain>
    </source>
</reference>
<dbReference type="PROSITE" id="PS50113">
    <property type="entry name" value="PAC"/>
    <property type="match status" value="1"/>
</dbReference>
<name>A0A2P8H1L7_9BACL</name>
<feature type="transmembrane region" description="Helical" evidence="1">
    <location>
        <begin position="69"/>
        <end position="93"/>
    </location>
</feature>
<dbReference type="PANTHER" id="PTHR45138:SF9">
    <property type="entry name" value="DIGUANYLATE CYCLASE DGCM-RELATED"/>
    <property type="match status" value="1"/>
</dbReference>
<evidence type="ECO:0000256" key="1">
    <source>
        <dbReference type="SAM" id="Phobius"/>
    </source>
</evidence>
<keyword evidence="5" id="KW-1185">Reference proteome</keyword>
<dbReference type="Gene3D" id="3.30.70.270">
    <property type="match status" value="1"/>
</dbReference>
<dbReference type="OrthoDB" id="9759607at2"/>
<accession>A0A2P8H1L7</accession>
<dbReference type="Pfam" id="PF16927">
    <property type="entry name" value="HisKA_7TM"/>
    <property type="match status" value="1"/>
</dbReference>
<dbReference type="AlphaFoldDB" id="A0A2P8H1L7"/>
<feature type="transmembrane region" description="Helical" evidence="1">
    <location>
        <begin position="179"/>
        <end position="200"/>
    </location>
</feature>
<dbReference type="Pfam" id="PF00990">
    <property type="entry name" value="GGDEF"/>
    <property type="match status" value="1"/>
</dbReference>
<evidence type="ECO:0000313" key="5">
    <source>
        <dbReference type="Proteomes" id="UP000242682"/>
    </source>
</evidence>
<keyword evidence="1" id="KW-0472">Membrane</keyword>
<dbReference type="NCBIfam" id="TIGR00254">
    <property type="entry name" value="GGDEF"/>
    <property type="match status" value="1"/>
</dbReference>
<evidence type="ECO:0000313" key="4">
    <source>
        <dbReference type="EMBL" id="PSL40108.1"/>
    </source>
</evidence>
<comment type="caution">
    <text evidence="4">The sequence shown here is derived from an EMBL/GenBank/DDBJ whole genome shotgun (WGS) entry which is preliminary data.</text>
</comment>